<name>A0A9W4TAW9_9GLOM</name>
<dbReference type="Proteomes" id="UP001153678">
    <property type="component" value="Unassembled WGS sequence"/>
</dbReference>
<evidence type="ECO:0000313" key="1">
    <source>
        <dbReference type="EMBL" id="CAI2198884.1"/>
    </source>
</evidence>
<dbReference type="OrthoDB" id="2340232at2759"/>
<keyword evidence="2" id="KW-1185">Reference proteome</keyword>
<gene>
    <name evidence="1" type="ORF">FWILDA_LOCUS18796</name>
</gene>
<organism evidence="1 2">
    <name type="scientific">Funneliformis geosporum</name>
    <dbReference type="NCBI Taxonomy" id="1117311"/>
    <lineage>
        <taxon>Eukaryota</taxon>
        <taxon>Fungi</taxon>
        <taxon>Fungi incertae sedis</taxon>
        <taxon>Mucoromycota</taxon>
        <taxon>Glomeromycotina</taxon>
        <taxon>Glomeromycetes</taxon>
        <taxon>Glomerales</taxon>
        <taxon>Glomeraceae</taxon>
        <taxon>Funneliformis</taxon>
    </lineage>
</organism>
<accession>A0A9W4TAW9</accession>
<comment type="caution">
    <text evidence="1">The sequence shown here is derived from an EMBL/GenBank/DDBJ whole genome shotgun (WGS) entry which is preliminary data.</text>
</comment>
<protein>
    <submittedName>
        <fullName evidence="1">17345_t:CDS:1</fullName>
    </submittedName>
</protein>
<proteinExistence type="predicted"/>
<dbReference type="EMBL" id="CAMKVN010019783">
    <property type="protein sequence ID" value="CAI2198884.1"/>
    <property type="molecule type" value="Genomic_DNA"/>
</dbReference>
<evidence type="ECO:0000313" key="2">
    <source>
        <dbReference type="Proteomes" id="UP001153678"/>
    </source>
</evidence>
<reference evidence="1" key="1">
    <citation type="submission" date="2022-08" db="EMBL/GenBank/DDBJ databases">
        <authorList>
            <person name="Kallberg Y."/>
            <person name="Tangrot J."/>
            <person name="Rosling A."/>
        </authorList>
    </citation>
    <scope>NUCLEOTIDE SEQUENCE</scope>
    <source>
        <strain evidence="1">Wild A</strain>
    </source>
</reference>
<sequence>MTRQQHNFQSHFTLIKNPNNFTNALAICNYCITKYGDIRAVQIKPEYYTVNHARLCRNHLAKYPNFCEYVDDEEVQKILALSVLEDKKN</sequence>
<dbReference type="AlphaFoldDB" id="A0A9W4TAW9"/>
<feature type="non-terminal residue" evidence="1">
    <location>
        <position position="89"/>
    </location>
</feature>